<keyword evidence="3" id="KW-1185">Reference proteome</keyword>
<feature type="compositionally biased region" description="Basic and acidic residues" evidence="1">
    <location>
        <begin position="132"/>
        <end position="143"/>
    </location>
</feature>
<sequence>MRGVREGKRAGGRRCEILVGEERVVGGPPFRRRRGKTVRSCSPPSARGRRRGRRFFPPCKRSAEKEVRRDGRGGGALERLSRRRALPPAAPPPRKLFPSQRLHRRLGRPTAASRRSPLTLSSLSPRRWKSLSADRRGAKEEARRAFSLRRRFLRLASLTRPPPPPSPV</sequence>
<gene>
    <name evidence="2" type="ORF">NTEN_LOCUS19172</name>
</gene>
<dbReference type="Proteomes" id="UP000479000">
    <property type="component" value="Unassembled WGS sequence"/>
</dbReference>
<proteinExistence type="predicted"/>
<dbReference type="AlphaFoldDB" id="A0A6H5HFS1"/>
<evidence type="ECO:0000256" key="1">
    <source>
        <dbReference type="SAM" id="MobiDB-lite"/>
    </source>
</evidence>
<reference evidence="2 3" key="1">
    <citation type="submission" date="2020-02" db="EMBL/GenBank/DDBJ databases">
        <authorList>
            <person name="Ferguson B K."/>
        </authorList>
    </citation>
    <scope>NUCLEOTIDE SEQUENCE [LARGE SCALE GENOMIC DNA]</scope>
</reference>
<feature type="region of interest" description="Disordered" evidence="1">
    <location>
        <begin position="26"/>
        <end position="143"/>
    </location>
</feature>
<dbReference type="EMBL" id="CADCXU010028207">
    <property type="protein sequence ID" value="CAB0014764.1"/>
    <property type="molecule type" value="Genomic_DNA"/>
</dbReference>
<evidence type="ECO:0000313" key="3">
    <source>
        <dbReference type="Proteomes" id="UP000479000"/>
    </source>
</evidence>
<feature type="compositionally biased region" description="Basic and acidic residues" evidence="1">
    <location>
        <begin position="61"/>
        <end position="72"/>
    </location>
</feature>
<feature type="compositionally biased region" description="Low complexity" evidence="1">
    <location>
        <begin position="113"/>
        <end position="125"/>
    </location>
</feature>
<evidence type="ECO:0000313" key="2">
    <source>
        <dbReference type="EMBL" id="CAB0014764.1"/>
    </source>
</evidence>
<accession>A0A6H5HFS1</accession>
<protein>
    <submittedName>
        <fullName evidence="2">Uncharacterized protein</fullName>
    </submittedName>
</protein>
<name>A0A6H5HFS1_9HEMI</name>
<organism evidence="2 3">
    <name type="scientific">Nesidiocoris tenuis</name>
    <dbReference type="NCBI Taxonomy" id="355587"/>
    <lineage>
        <taxon>Eukaryota</taxon>
        <taxon>Metazoa</taxon>
        <taxon>Ecdysozoa</taxon>
        <taxon>Arthropoda</taxon>
        <taxon>Hexapoda</taxon>
        <taxon>Insecta</taxon>
        <taxon>Pterygota</taxon>
        <taxon>Neoptera</taxon>
        <taxon>Paraneoptera</taxon>
        <taxon>Hemiptera</taxon>
        <taxon>Heteroptera</taxon>
        <taxon>Panheteroptera</taxon>
        <taxon>Cimicomorpha</taxon>
        <taxon>Miridae</taxon>
        <taxon>Dicyphina</taxon>
        <taxon>Nesidiocoris</taxon>
    </lineage>
</organism>